<evidence type="ECO:0000313" key="3">
    <source>
        <dbReference type="Proteomes" id="UP001642483"/>
    </source>
</evidence>
<feature type="signal peptide" evidence="1">
    <location>
        <begin position="1"/>
        <end position="20"/>
    </location>
</feature>
<accession>A0ABP0F4T6</accession>
<keyword evidence="1" id="KW-0732">Signal</keyword>
<comment type="caution">
    <text evidence="2">The sequence shown here is derived from an EMBL/GenBank/DDBJ whole genome shotgun (WGS) entry which is preliminary data.</text>
</comment>
<dbReference type="Gene3D" id="3.40.50.11350">
    <property type="match status" value="1"/>
</dbReference>
<evidence type="ECO:0000313" key="2">
    <source>
        <dbReference type="EMBL" id="CAK8673053.1"/>
    </source>
</evidence>
<dbReference type="Gene3D" id="3.40.50.11340">
    <property type="match status" value="1"/>
</dbReference>
<protein>
    <submittedName>
        <fullName evidence="2">Uncharacterized protein</fullName>
    </submittedName>
</protein>
<organism evidence="2 3">
    <name type="scientific">Clavelina lepadiformis</name>
    <name type="common">Light-bulb sea squirt</name>
    <name type="synonym">Ascidia lepadiformis</name>
    <dbReference type="NCBI Taxonomy" id="159417"/>
    <lineage>
        <taxon>Eukaryota</taxon>
        <taxon>Metazoa</taxon>
        <taxon>Chordata</taxon>
        <taxon>Tunicata</taxon>
        <taxon>Ascidiacea</taxon>
        <taxon>Aplousobranchia</taxon>
        <taxon>Clavelinidae</taxon>
        <taxon>Clavelina</taxon>
    </lineage>
</organism>
<gene>
    <name evidence="2" type="ORF">CVLEPA_LOCUS2841</name>
</gene>
<proteinExistence type="predicted"/>
<feature type="chain" id="PRO_5047435270" evidence="1">
    <location>
        <begin position="21"/>
        <end position="407"/>
    </location>
</feature>
<name>A0ABP0F4T6_CLALP</name>
<sequence length="407" mass="46501">MRIYHLVISVCMSLNVLCYGKQRNESSKDEVCPSNHSDACQEGIQEKEYFTPFKYETSQNWVALEKVFPLYTAWHNRTLENSGIPCNEKKSLVFTPNAGLGDSIGALTSAFTYAVKTGRLFFIDWQPYEWTVGLKALPFNFDYGKVTSLKDPFNDEPLICISDHDKASFLTGHATQQHAVVNEPVVNDIYFSYEHLAAKLLQPSPKVKRIVDEVVNSRLQPSDKIEGGYLNRSVAIVMRTGNSDYVQFLSEDDEMNFVKCFRNYANIYVKKQPSQVRFRVFVTSDSETVKERVVDELENGDNGDVTLEVVTLDDSIIHVMHVEEKSKRKKSVRDRIRKTYAEFFLIGRCEVLFLTHGSLFGRAASDRGVAKESDVHFISDSECDGKREKYSYLQCHEPKYPKVCGFD</sequence>
<keyword evidence="3" id="KW-1185">Reference proteome</keyword>
<dbReference type="EMBL" id="CAWYQH010000002">
    <property type="protein sequence ID" value="CAK8673053.1"/>
    <property type="molecule type" value="Genomic_DNA"/>
</dbReference>
<dbReference type="Proteomes" id="UP001642483">
    <property type="component" value="Unassembled WGS sequence"/>
</dbReference>
<reference evidence="2 3" key="1">
    <citation type="submission" date="2024-02" db="EMBL/GenBank/DDBJ databases">
        <authorList>
            <person name="Daric V."/>
            <person name="Darras S."/>
        </authorList>
    </citation>
    <scope>NUCLEOTIDE SEQUENCE [LARGE SCALE GENOMIC DNA]</scope>
</reference>
<evidence type="ECO:0000256" key="1">
    <source>
        <dbReference type="SAM" id="SignalP"/>
    </source>
</evidence>